<dbReference type="InterPro" id="IPR009000">
    <property type="entry name" value="Transl_B-barrel_sf"/>
</dbReference>
<reference evidence="6 7" key="1">
    <citation type="submission" date="2016-08" db="EMBL/GenBank/DDBJ databases">
        <title>Draft genome sequence of allopolyploid Zygosaccharomyces rouxii.</title>
        <authorList>
            <person name="Watanabe J."/>
            <person name="Uehara K."/>
            <person name="Mogi Y."/>
            <person name="Tsukioka Y."/>
        </authorList>
    </citation>
    <scope>NUCLEOTIDE SEQUENCE [LARGE SCALE GENOMIC DNA]</scope>
    <source>
        <strain evidence="6 7">NBRC 110957</strain>
    </source>
</reference>
<dbReference type="Gene3D" id="2.40.30.130">
    <property type="match status" value="1"/>
</dbReference>
<evidence type="ECO:0000256" key="4">
    <source>
        <dbReference type="ARBA" id="ARBA00022833"/>
    </source>
</evidence>
<name>A0A1Q2ZSP6_ZYGRO</name>
<dbReference type="GO" id="GO:0046872">
    <property type="term" value="F:metal ion binding"/>
    <property type="evidence" value="ECO:0007669"/>
    <property type="project" value="UniProtKB-KW"/>
</dbReference>
<dbReference type="PANTHER" id="PTHR43462">
    <property type="entry name" value="ALANYL-TRNA EDITING PROTEIN"/>
    <property type="match status" value="1"/>
</dbReference>
<dbReference type="Proteomes" id="UP000187013">
    <property type="component" value="Unassembled WGS sequence"/>
</dbReference>
<dbReference type="EMBL" id="BDGX01000001">
    <property type="protein sequence ID" value="GAV46491.1"/>
    <property type="molecule type" value="Genomic_DNA"/>
</dbReference>
<proteinExistence type="inferred from homology"/>
<evidence type="ECO:0000313" key="7">
    <source>
        <dbReference type="Proteomes" id="UP000187013"/>
    </source>
</evidence>
<gene>
    <name evidence="6" type="ORF">ZYGR_0A00830</name>
</gene>
<dbReference type="FunFam" id="2.40.30.130:FF:000016">
    <property type="entry name" value="YNL040W-like protein"/>
    <property type="match status" value="1"/>
</dbReference>
<evidence type="ECO:0000256" key="3">
    <source>
        <dbReference type="ARBA" id="ARBA00022723"/>
    </source>
</evidence>
<dbReference type="SUPFAM" id="SSF50447">
    <property type="entry name" value="Translation proteins"/>
    <property type="match status" value="1"/>
</dbReference>
<evidence type="ECO:0000259" key="5">
    <source>
        <dbReference type="SMART" id="SM00863"/>
    </source>
</evidence>
<dbReference type="AlphaFoldDB" id="A0A1Q2ZSP6"/>
<evidence type="ECO:0000256" key="1">
    <source>
        <dbReference type="ARBA" id="ARBA00001947"/>
    </source>
</evidence>
<dbReference type="Gene3D" id="3.30.980.10">
    <property type="entry name" value="Threonyl-trna Synthetase, Chain A, domain 2"/>
    <property type="match status" value="1"/>
</dbReference>
<dbReference type="PANTHER" id="PTHR43462:SF1">
    <property type="entry name" value="ALANYL-TRNA EDITING PROTEIN AARSD1"/>
    <property type="match status" value="1"/>
</dbReference>
<dbReference type="GO" id="GO:0043039">
    <property type="term" value="P:tRNA aminoacylation"/>
    <property type="evidence" value="ECO:0007669"/>
    <property type="project" value="InterPro"/>
</dbReference>
<dbReference type="Pfam" id="PF07973">
    <property type="entry name" value="tRNA_SAD"/>
    <property type="match status" value="1"/>
</dbReference>
<dbReference type="InterPro" id="IPR012947">
    <property type="entry name" value="tRNA_SAD"/>
</dbReference>
<dbReference type="OrthoDB" id="288942at2759"/>
<evidence type="ECO:0000313" key="6">
    <source>
        <dbReference type="EMBL" id="GAV46491.1"/>
    </source>
</evidence>
<comment type="caution">
    <text evidence="6">The sequence shown here is derived from an EMBL/GenBank/DDBJ whole genome shotgun (WGS) entry which is preliminary data.</text>
</comment>
<protein>
    <recommendedName>
        <fullName evidence="5">Threonyl/alanyl tRNA synthetase SAD domain-containing protein</fullName>
    </recommendedName>
</protein>
<sequence>MVTESLTRPTTVGALACQRNSFLFNGFKTTVISCEPVKGKPKDPVKYLVELHDTILFPEGGGQPSDSGYLKCSNDRIPVSYVSRVGLHAKHHVGQYVDPGTTVEVEVDQSKRVDYMQQHTGQHLLSAILESEPYKLDTLSWSMGGVISSKKPTLEINDYFNYIELPRKLTSQEIEQVSHKVNELISINPQQISVIERTPEAHGDVQTSKIPDDYDLEKGVLRTIHIGEIDSNPCCGTHLQRTNQIGSILISPNQTNIRGSNSRLYFMCGNRVVNYGMAVNKLVGTAKSSLSCLESEIPEKIDRQRDLIQKSSKREQFWIKELASYESDRLLAKVKEAGKAFLLKDEYGTLEFLLQVFKEFTNKLGKTPNEYQLVLCGREKSTESGSVLIVSESGEKISTIAASLSGVVPTLKGGGGKKGGKWQGKIVKFTENDWKSVKNYLETEF</sequence>
<dbReference type="SUPFAM" id="SSF55186">
    <property type="entry name" value="ThrRS/AlaRS common domain"/>
    <property type="match status" value="1"/>
</dbReference>
<evidence type="ECO:0000256" key="2">
    <source>
        <dbReference type="ARBA" id="ARBA00008429"/>
    </source>
</evidence>
<dbReference type="InterPro" id="IPR051335">
    <property type="entry name" value="Alanyl-tRNA_Editing_Enzymes"/>
</dbReference>
<dbReference type="eggNOG" id="KOG2105">
    <property type="taxonomic scope" value="Eukaryota"/>
</dbReference>
<feature type="domain" description="Threonyl/alanyl tRNA synthetase SAD" evidence="5">
    <location>
        <begin position="221"/>
        <end position="265"/>
    </location>
</feature>
<comment type="similarity">
    <text evidence="2">Belongs to the class-II aminoacyl-tRNA synthetase family. Alax-L subfamily.</text>
</comment>
<comment type="cofactor">
    <cofactor evidence="1">
        <name>Zn(2+)</name>
        <dbReference type="ChEBI" id="CHEBI:29105"/>
    </cofactor>
</comment>
<dbReference type="InterPro" id="IPR018163">
    <property type="entry name" value="Thr/Ala-tRNA-synth_IIc_edit"/>
</dbReference>
<dbReference type="SMART" id="SM00863">
    <property type="entry name" value="tRNA_SAD"/>
    <property type="match status" value="1"/>
</dbReference>
<organism evidence="6 7">
    <name type="scientific">Zygosaccharomyces rouxii</name>
    <dbReference type="NCBI Taxonomy" id="4956"/>
    <lineage>
        <taxon>Eukaryota</taxon>
        <taxon>Fungi</taxon>
        <taxon>Dikarya</taxon>
        <taxon>Ascomycota</taxon>
        <taxon>Saccharomycotina</taxon>
        <taxon>Saccharomycetes</taxon>
        <taxon>Saccharomycetales</taxon>
        <taxon>Saccharomycetaceae</taxon>
        <taxon>Zygosaccharomyces</taxon>
    </lineage>
</organism>
<keyword evidence="4" id="KW-0862">Zinc</keyword>
<dbReference type="GO" id="GO:0005524">
    <property type="term" value="F:ATP binding"/>
    <property type="evidence" value="ECO:0007669"/>
    <property type="project" value="InterPro"/>
</dbReference>
<dbReference type="GO" id="GO:0004812">
    <property type="term" value="F:aminoacyl-tRNA ligase activity"/>
    <property type="evidence" value="ECO:0007669"/>
    <property type="project" value="InterPro"/>
</dbReference>
<accession>A0A1Q2ZSP6</accession>
<keyword evidence="3" id="KW-0479">Metal-binding</keyword>
<dbReference type="GO" id="GO:0002196">
    <property type="term" value="F:Ser-tRNA(Ala) deacylase activity"/>
    <property type="evidence" value="ECO:0007669"/>
    <property type="project" value="TreeGrafter"/>
</dbReference>